<dbReference type="EMBL" id="PYGD01000001">
    <property type="protein sequence ID" value="PSK94167.1"/>
    <property type="molecule type" value="Genomic_DNA"/>
</dbReference>
<evidence type="ECO:0000256" key="1">
    <source>
        <dbReference type="ARBA" id="ARBA00007074"/>
    </source>
</evidence>
<dbReference type="GO" id="GO:0006508">
    <property type="term" value="P:proteolysis"/>
    <property type="evidence" value="ECO:0007669"/>
    <property type="project" value="UniProtKB-KW"/>
</dbReference>
<dbReference type="PANTHER" id="PTHR47360:SF1">
    <property type="entry name" value="ENDOPEPTIDASE NLPC-RELATED"/>
    <property type="match status" value="1"/>
</dbReference>
<evidence type="ECO:0000313" key="7">
    <source>
        <dbReference type="EMBL" id="PSK94167.1"/>
    </source>
</evidence>
<dbReference type="PANTHER" id="PTHR47360">
    <property type="entry name" value="MUREIN DD-ENDOPEPTIDASE MEPS/MUREIN LD-CARBOXYPEPTIDASE"/>
    <property type="match status" value="1"/>
</dbReference>
<gene>
    <name evidence="7" type="ORF">B0I18_101318</name>
</gene>
<evidence type="ECO:0000256" key="5">
    <source>
        <dbReference type="ARBA" id="ARBA00022807"/>
    </source>
</evidence>
<reference evidence="7 8" key="1">
    <citation type="submission" date="2018-03" db="EMBL/GenBank/DDBJ databases">
        <title>Genomic Encyclopedia of Type Strains, Phase III (KMG-III): the genomes of soil and plant-associated and newly described type strains.</title>
        <authorList>
            <person name="Whitman W."/>
        </authorList>
    </citation>
    <scope>NUCLEOTIDE SEQUENCE [LARGE SCALE GENOMIC DNA]</scope>
    <source>
        <strain evidence="7 8">CGMCC 1.12700</strain>
    </source>
</reference>
<dbReference type="InterPro" id="IPR038765">
    <property type="entry name" value="Papain-like_cys_pep_sf"/>
</dbReference>
<comment type="caution">
    <text evidence="7">The sequence shown here is derived from an EMBL/GenBank/DDBJ whole genome shotgun (WGS) entry which is preliminary data.</text>
</comment>
<evidence type="ECO:0000256" key="2">
    <source>
        <dbReference type="ARBA" id="ARBA00022670"/>
    </source>
</evidence>
<name>A0A2P8DAF3_9BACT</name>
<keyword evidence="2" id="KW-0645">Protease</keyword>
<dbReference type="Proteomes" id="UP000240572">
    <property type="component" value="Unassembled WGS sequence"/>
</dbReference>
<evidence type="ECO:0000313" key="8">
    <source>
        <dbReference type="Proteomes" id="UP000240572"/>
    </source>
</evidence>
<evidence type="ECO:0000256" key="3">
    <source>
        <dbReference type="ARBA" id="ARBA00022729"/>
    </source>
</evidence>
<keyword evidence="3" id="KW-0732">Signal</keyword>
<evidence type="ECO:0000256" key="4">
    <source>
        <dbReference type="ARBA" id="ARBA00022801"/>
    </source>
</evidence>
<dbReference type="InterPro" id="IPR052062">
    <property type="entry name" value="Murein_DD/LD_carboxypeptidase"/>
</dbReference>
<dbReference type="GO" id="GO:0008234">
    <property type="term" value="F:cysteine-type peptidase activity"/>
    <property type="evidence" value="ECO:0007669"/>
    <property type="project" value="UniProtKB-KW"/>
</dbReference>
<dbReference type="InterPro" id="IPR000064">
    <property type="entry name" value="NLP_P60_dom"/>
</dbReference>
<sequence length="249" mass="27776">MLTNHQETGIFCPKHTDPVAADFAPRDFYLSLAKFMPKMKQTSTILSTCIALLFMVSCAAPRPMGKTASKSNNPEFLDGISLGGGSNNVKLTQKKQVYKPVRLGTIDELETSDDRSESIAEISKRLKQNQSLYSFIEEWYGVPYRFGGTSKSGIDCSAFVRQLYGDVYNKGLLRTSIEQFSTALYLRRDELKEGDLVFFKIHGRRISHVGVYLYEGKFVHASVSQGVVISDLADAYWTKYYAGGGRISG</sequence>
<proteinExistence type="inferred from homology"/>
<dbReference type="OrthoDB" id="9807055at2"/>
<dbReference type="AlphaFoldDB" id="A0A2P8DAF3"/>
<dbReference type="Pfam" id="PF00877">
    <property type="entry name" value="NLPC_P60"/>
    <property type="match status" value="1"/>
</dbReference>
<dbReference type="Gene3D" id="3.90.1720.10">
    <property type="entry name" value="endopeptidase domain like (from Nostoc punctiforme)"/>
    <property type="match status" value="1"/>
</dbReference>
<comment type="similarity">
    <text evidence="1">Belongs to the peptidase C40 family.</text>
</comment>
<keyword evidence="5" id="KW-0788">Thiol protease</keyword>
<dbReference type="SUPFAM" id="SSF54001">
    <property type="entry name" value="Cysteine proteinases"/>
    <property type="match status" value="1"/>
</dbReference>
<protein>
    <submittedName>
        <fullName evidence="7">Lipoprotein Spr</fullName>
    </submittedName>
</protein>
<organism evidence="7 8">
    <name type="scientific">Taibaiella chishuiensis</name>
    <dbReference type="NCBI Taxonomy" id="1434707"/>
    <lineage>
        <taxon>Bacteria</taxon>
        <taxon>Pseudomonadati</taxon>
        <taxon>Bacteroidota</taxon>
        <taxon>Chitinophagia</taxon>
        <taxon>Chitinophagales</taxon>
        <taxon>Chitinophagaceae</taxon>
        <taxon>Taibaiella</taxon>
    </lineage>
</organism>
<keyword evidence="8" id="KW-1185">Reference proteome</keyword>
<accession>A0A2P8DAF3</accession>
<evidence type="ECO:0000259" key="6">
    <source>
        <dbReference type="PROSITE" id="PS51935"/>
    </source>
</evidence>
<keyword evidence="4" id="KW-0378">Hydrolase</keyword>
<feature type="domain" description="NlpC/P60" evidence="6">
    <location>
        <begin position="126"/>
        <end position="248"/>
    </location>
</feature>
<keyword evidence="7" id="KW-0449">Lipoprotein</keyword>
<dbReference type="PROSITE" id="PS51935">
    <property type="entry name" value="NLPC_P60"/>
    <property type="match status" value="1"/>
</dbReference>